<dbReference type="GO" id="GO:0006457">
    <property type="term" value="P:protein folding"/>
    <property type="evidence" value="ECO:0007669"/>
    <property type="project" value="TreeGrafter"/>
</dbReference>
<dbReference type="GO" id="GO:0051087">
    <property type="term" value="F:protein-folding chaperone binding"/>
    <property type="evidence" value="ECO:0007669"/>
    <property type="project" value="TreeGrafter"/>
</dbReference>
<protein>
    <recommendedName>
        <fullName evidence="2">DNL-type domain-containing protein</fullName>
    </recommendedName>
</protein>
<gene>
    <name evidence="3" type="ORF">LIER_10503</name>
</gene>
<dbReference type="GO" id="GO:0030150">
    <property type="term" value="P:protein import into mitochondrial matrix"/>
    <property type="evidence" value="ECO:0007669"/>
    <property type="project" value="TreeGrafter"/>
</dbReference>
<organism evidence="3 4">
    <name type="scientific">Lithospermum erythrorhizon</name>
    <name type="common">Purple gromwell</name>
    <name type="synonym">Lithospermum officinale var. erythrorhizon</name>
    <dbReference type="NCBI Taxonomy" id="34254"/>
    <lineage>
        <taxon>Eukaryota</taxon>
        <taxon>Viridiplantae</taxon>
        <taxon>Streptophyta</taxon>
        <taxon>Embryophyta</taxon>
        <taxon>Tracheophyta</taxon>
        <taxon>Spermatophyta</taxon>
        <taxon>Magnoliopsida</taxon>
        <taxon>eudicotyledons</taxon>
        <taxon>Gunneridae</taxon>
        <taxon>Pentapetalae</taxon>
        <taxon>asterids</taxon>
        <taxon>lamiids</taxon>
        <taxon>Boraginales</taxon>
        <taxon>Boraginaceae</taxon>
        <taxon>Boraginoideae</taxon>
        <taxon>Lithospermeae</taxon>
        <taxon>Lithospermum</taxon>
    </lineage>
</organism>
<dbReference type="InterPro" id="IPR007853">
    <property type="entry name" value="Znf_DNL-typ"/>
</dbReference>
<keyword evidence="1" id="KW-0479">Metal-binding</keyword>
<dbReference type="GO" id="GO:0005739">
    <property type="term" value="C:mitochondrion"/>
    <property type="evidence" value="ECO:0007669"/>
    <property type="project" value="TreeGrafter"/>
</dbReference>
<dbReference type="GO" id="GO:0050821">
    <property type="term" value="P:protein stabilization"/>
    <property type="evidence" value="ECO:0007669"/>
    <property type="project" value="TreeGrafter"/>
</dbReference>
<evidence type="ECO:0000313" key="4">
    <source>
        <dbReference type="Proteomes" id="UP001454036"/>
    </source>
</evidence>
<proteinExistence type="predicted"/>
<dbReference type="AlphaFoldDB" id="A0AAV3PMD3"/>
<dbReference type="Proteomes" id="UP001454036">
    <property type="component" value="Unassembled WGS sequence"/>
</dbReference>
<reference evidence="3 4" key="1">
    <citation type="submission" date="2024-01" db="EMBL/GenBank/DDBJ databases">
        <title>The complete chloroplast genome sequence of Lithospermum erythrorhizon: insights into the phylogenetic relationship among Boraginaceae species and the maternal lineages of purple gromwells.</title>
        <authorList>
            <person name="Okada T."/>
            <person name="Watanabe K."/>
        </authorList>
    </citation>
    <scope>NUCLEOTIDE SEQUENCE [LARGE SCALE GENOMIC DNA]</scope>
</reference>
<sequence length="159" mass="17818">MTTITSCSSGGAAFFHRRTSSPAIHHNSNRPFSSFSLIHSVVPKFPRLPISHRQKRLSEHIKKVSILCCTVEENSEAESDSSKQASIDLKLPRRSLLVSFTCNSCGVRSQRFINRVAYERGTVFLQCAGCLQYHKFVDNLGLVVEYNLLEDDVTDSNPN</sequence>
<feature type="domain" description="DNL-type" evidence="2">
    <location>
        <begin position="91"/>
        <end position="159"/>
    </location>
</feature>
<keyword evidence="1" id="KW-0863">Zinc-finger</keyword>
<evidence type="ECO:0000313" key="3">
    <source>
        <dbReference type="EMBL" id="GAA0151881.1"/>
    </source>
</evidence>
<dbReference type="InterPro" id="IPR024158">
    <property type="entry name" value="Mt_import_TIM15"/>
</dbReference>
<keyword evidence="1" id="KW-0862">Zinc</keyword>
<comment type="caution">
    <text evidence="3">The sequence shown here is derived from an EMBL/GenBank/DDBJ whole genome shotgun (WGS) entry which is preliminary data.</text>
</comment>
<evidence type="ECO:0000259" key="2">
    <source>
        <dbReference type="PROSITE" id="PS51501"/>
    </source>
</evidence>
<dbReference type="GO" id="GO:0008270">
    <property type="term" value="F:zinc ion binding"/>
    <property type="evidence" value="ECO:0007669"/>
    <property type="project" value="UniProtKB-KW"/>
</dbReference>
<dbReference type="PROSITE" id="PS51501">
    <property type="entry name" value="ZF_DNL"/>
    <property type="match status" value="1"/>
</dbReference>
<dbReference type="PANTHER" id="PTHR20922">
    <property type="entry name" value="DNL-TYPE ZINC FINGER PROTEIN"/>
    <property type="match status" value="1"/>
</dbReference>
<dbReference type="PANTHER" id="PTHR20922:SF19">
    <property type="entry name" value="F24J5.3"/>
    <property type="match status" value="1"/>
</dbReference>
<keyword evidence="4" id="KW-1185">Reference proteome</keyword>
<accession>A0AAV3PMD3</accession>
<evidence type="ECO:0000256" key="1">
    <source>
        <dbReference type="PROSITE-ProRule" id="PRU00834"/>
    </source>
</evidence>
<dbReference type="EMBL" id="BAABME010001869">
    <property type="protein sequence ID" value="GAA0151881.1"/>
    <property type="molecule type" value="Genomic_DNA"/>
</dbReference>
<name>A0AAV3PMD3_LITER</name>
<dbReference type="Pfam" id="PF05180">
    <property type="entry name" value="zf-DNL"/>
    <property type="match status" value="1"/>
</dbReference>